<feature type="domain" description="UPAR/Ly6" evidence="9">
    <location>
        <begin position="136"/>
        <end position="230"/>
    </location>
</feature>
<dbReference type="AlphaFoldDB" id="A0AAV7Q439"/>
<keyword evidence="3" id="KW-0336">GPI-anchor</keyword>
<evidence type="ECO:0000256" key="4">
    <source>
        <dbReference type="ARBA" id="ARBA00022729"/>
    </source>
</evidence>
<dbReference type="GO" id="GO:0005886">
    <property type="term" value="C:plasma membrane"/>
    <property type="evidence" value="ECO:0007669"/>
    <property type="project" value="UniProtKB-SubCell"/>
</dbReference>
<keyword evidence="2" id="KW-1003">Cell membrane</keyword>
<comment type="subcellular location">
    <subcellularLocation>
        <location evidence="1">Cell membrane</location>
        <topology evidence="1">Lipid-anchor</topology>
        <topology evidence="1">GPI-anchor</topology>
    </subcellularLocation>
</comment>
<feature type="chain" id="PRO_5043406523" description="UPAR/Ly6 domain-containing protein" evidence="8">
    <location>
        <begin position="28"/>
        <end position="254"/>
    </location>
</feature>
<keyword evidence="5" id="KW-0472">Membrane</keyword>
<sequence length="254" mass="27591">MLPAGSTPRQLALLLAIFAFAVQRTRGLQCFRCKDTGDGGCTPRMAEVIECPYAEDVCIQTLTTFNISFTSLTILTKGCGFNSTSAPTLVITREALAMVTDIEACNTNLCNSHQFASTQFPLANITFDSSPLNTSVQCYSCLGATTDQCANNRAPMLNCSGDQCAEGYLNIEMRKEEFLTLFFKDCGRWGPFETLGIRADVQYRLKRTVCSGELCNRVPPPTTAPTTTQPPVSGSMDFAYRPLLLGLLLAASLV</sequence>
<evidence type="ECO:0000259" key="9">
    <source>
        <dbReference type="SMART" id="SM00134"/>
    </source>
</evidence>
<keyword evidence="7" id="KW-0449">Lipoprotein</keyword>
<dbReference type="SMART" id="SM00134">
    <property type="entry name" value="LU"/>
    <property type="match status" value="2"/>
</dbReference>
<dbReference type="SUPFAM" id="SSF57302">
    <property type="entry name" value="Snake toxin-like"/>
    <property type="match status" value="2"/>
</dbReference>
<comment type="caution">
    <text evidence="10">The sequence shown here is derived from an EMBL/GenBank/DDBJ whole genome shotgun (WGS) entry which is preliminary data.</text>
</comment>
<dbReference type="InterPro" id="IPR045860">
    <property type="entry name" value="Snake_toxin-like_sf"/>
</dbReference>
<keyword evidence="4 8" id="KW-0732">Signal</keyword>
<dbReference type="Pfam" id="PF00021">
    <property type="entry name" value="UPAR_LY6"/>
    <property type="match status" value="2"/>
</dbReference>
<name>A0AAV7Q439_PLEWA</name>
<feature type="signal peptide" evidence="8">
    <location>
        <begin position="1"/>
        <end position="27"/>
    </location>
</feature>
<evidence type="ECO:0000256" key="1">
    <source>
        <dbReference type="ARBA" id="ARBA00004609"/>
    </source>
</evidence>
<evidence type="ECO:0000256" key="7">
    <source>
        <dbReference type="ARBA" id="ARBA00023288"/>
    </source>
</evidence>
<organism evidence="10 11">
    <name type="scientific">Pleurodeles waltl</name>
    <name type="common">Iberian ribbed newt</name>
    <dbReference type="NCBI Taxonomy" id="8319"/>
    <lineage>
        <taxon>Eukaryota</taxon>
        <taxon>Metazoa</taxon>
        <taxon>Chordata</taxon>
        <taxon>Craniata</taxon>
        <taxon>Vertebrata</taxon>
        <taxon>Euteleostomi</taxon>
        <taxon>Amphibia</taxon>
        <taxon>Batrachia</taxon>
        <taxon>Caudata</taxon>
        <taxon>Salamandroidea</taxon>
        <taxon>Salamandridae</taxon>
        <taxon>Pleurodelinae</taxon>
        <taxon>Pleurodeles</taxon>
    </lineage>
</organism>
<evidence type="ECO:0000313" key="11">
    <source>
        <dbReference type="Proteomes" id="UP001066276"/>
    </source>
</evidence>
<dbReference type="EMBL" id="JANPWB010000011">
    <property type="protein sequence ID" value="KAJ1132800.1"/>
    <property type="molecule type" value="Genomic_DNA"/>
</dbReference>
<keyword evidence="11" id="KW-1185">Reference proteome</keyword>
<feature type="domain" description="UPAR/Ly6" evidence="9">
    <location>
        <begin position="28"/>
        <end position="123"/>
    </location>
</feature>
<accession>A0AAV7Q439</accession>
<proteinExistence type="predicted"/>
<protein>
    <recommendedName>
        <fullName evidence="9">UPAR/Ly6 domain-containing protein</fullName>
    </recommendedName>
</protein>
<dbReference type="PROSITE" id="PS00983">
    <property type="entry name" value="LY6_UPAR"/>
    <property type="match status" value="1"/>
</dbReference>
<evidence type="ECO:0000313" key="10">
    <source>
        <dbReference type="EMBL" id="KAJ1132800.1"/>
    </source>
</evidence>
<dbReference type="GO" id="GO:0098552">
    <property type="term" value="C:side of membrane"/>
    <property type="evidence" value="ECO:0007669"/>
    <property type="project" value="UniProtKB-KW"/>
</dbReference>
<dbReference type="InterPro" id="IPR018363">
    <property type="entry name" value="CD59_antigen_CS"/>
</dbReference>
<evidence type="ECO:0000256" key="8">
    <source>
        <dbReference type="SAM" id="SignalP"/>
    </source>
</evidence>
<evidence type="ECO:0000256" key="3">
    <source>
        <dbReference type="ARBA" id="ARBA00022622"/>
    </source>
</evidence>
<dbReference type="PANTHER" id="PTHR10624:SF8">
    <property type="entry name" value="LY6_PLAUR DOMAIN-CONTAINING PROTEIN 3"/>
    <property type="match status" value="1"/>
</dbReference>
<dbReference type="PANTHER" id="PTHR10624">
    <property type="entry name" value="UROKINASE PLASMINOGEN ACTIVATOR SURFACE RECEPTOR-RELATED"/>
    <property type="match status" value="1"/>
</dbReference>
<evidence type="ECO:0000256" key="2">
    <source>
        <dbReference type="ARBA" id="ARBA00022475"/>
    </source>
</evidence>
<reference evidence="10" key="1">
    <citation type="journal article" date="2022" name="bioRxiv">
        <title>Sequencing and chromosome-scale assembly of the giantPleurodeles waltlgenome.</title>
        <authorList>
            <person name="Brown T."/>
            <person name="Elewa A."/>
            <person name="Iarovenko S."/>
            <person name="Subramanian E."/>
            <person name="Araus A.J."/>
            <person name="Petzold A."/>
            <person name="Susuki M."/>
            <person name="Suzuki K.-i.T."/>
            <person name="Hayashi T."/>
            <person name="Toyoda A."/>
            <person name="Oliveira C."/>
            <person name="Osipova E."/>
            <person name="Leigh N.D."/>
            <person name="Simon A."/>
            <person name="Yun M.H."/>
        </authorList>
    </citation>
    <scope>NUCLEOTIDE SEQUENCE</scope>
    <source>
        <strain evidence="10">20211129_DDA</strain>
        <tissue evidence="10">Liver</tissue>
    </source>
</reference>
<dbReference type="InterPro" id="IPR016054">
    <property type="entry name" value="LY6_UPA_recep-like"/>
</dbReference>
<dbReference type="Proteomes" id="UP001066276">
    <property type="component" value="Chromosome 7"/>
</dbReference>
<dbReference type="Gene3D" id="2.10.60.10">
    <property type="entry name" value="CD59"/>
    <property type="match status" value="2"/>
</dbReference>
<gene>
    <name evidence="10" type="ORF">NDU88_011101</name>
</gene>
<evidence type="ECO:0000256" key="5">
    <source>
        <dbReference type="ARBA" id="ARBA00023136"/>
    </source>
</evidence>
<evidence type="ECO:0000256" key="6">
    <source>
        <dbReference type="ARBA" id="ARBA00023180"/>
    </source>
</evidence>
<keyword evidence="6" id="KW-0325">Glycoprotein</keyword>